<dbReference type="Pfam" id="PF00085">
    <property type="entry name" value="Thioredoxin"/>
    <property type="match status" value="1"/>
</dbReference>
<dbReference type="InterPro" id="IPR036249">
    <property type="entry name" value="Thioredoxin-like_sf"/>
</dbReference>
<comment type="similarity">
    <text evidence="1">Belongs to the thioredoxin family.</text>
</comment>
<evidence type="ECO:0000259" key="3">
    <source>
        <dbReference type="PROSITE" id="PS51352"/>
    </source>
</evidence>
<protein>
    <submittedName>
        <fullName evidence="4">Thioredoxin-domain-containing protein</fullName>
    </submittedName>
</protein>
<dbReference type="InterPro" id="IPR017937">
    <property type="entry name" value="Thioredoxin_CS"/>
</dbReference>
<dbReference type="PANTHER" id="PTHR46115">
    <property type="entry name" value="THIOREDOXIN-LIKE PROTEIN 1"/>
    <property type="match status" value="1"/>
</dbReference>
<dbReference type="OrthoDB" id="10263751at2759"/>
<keyword evidence="5" id="KW-1185">Reference proteome</keyword>
<name>A0A6A5SYF3_9PLEO</name>
<dbReference type="AlphaFoldDB" id="A0A6A5SYF3"/>
<evidence type="ECO:0000313" key="4">
    <source>
        <dbReference type="EMBL" id="KAF1944419.1"/>
    </source>
</evidence>
<dbReference type="PROSITE" id="PS00194">
    <property type="entry name" value="THIOREDOXIN_1"/>
    <property type="match status" value="1"/>
</dbReference>
<evidence type="ECO:0000256" key="1">
    <source>
        <dbReference type="ARBA" id="ARBA00008987"/>
    </source>
</evidence>
<dbReference type="PRINTS" id="PR00421">
    <property type="entry name" value="THIOREDOXIN"/>
</dbReference>
<dbReference type="EMBL" id="ML976017">
    <property type="protein sequence ID" value="KAF1944419.1"/>
    <property type="molecule type" value="Genomic_DNA"/>
</dbReference>
<gene>
    <name evidence="4" type="ORF">EJ02DRAFT_452518</name>
</gene>
<organism evidence="4 5">
    <name type="scientific">Clathrospora elynae</name>
    <dbReference type="NCBI Taxonomy" id="706981"/>
    <lineage>
        <taxon>Eukaryota</taxon>
        <taxon>Fungi</taxon>
        <taxon>Dikarya</taxon>
        <taxon>Ascomycota</taxon>
        <taxon>Pezizomycotina</taxon>
        <taxon>Dothideomycetes</taxon>
        <taxon>Pleosporomycetidae</taxon>
        <taxon>Pleosporales</taxon>
        <taxon>Diademaceae</taxon>
        <taxon>Clathrospora</taxon>
    </lineage>
</organism>
<evidence type="ECO:0000256" key="2">
    <source>
        <dbReference type="ARBA" id="ARBA00023157"/>
    </source>
</evidence>
<dbReference type="CDD" id="cd02947">
    <property type="entry name" value="TRX_family"/>
    <property type="match status" value="1"/>
</dbReference>
<feature type="domain" description="Thioredoxin" evidence="3">
    <location>
        <begin position="35"/>
        <end position="158"/>
    </location>
</feature>
<reference evidence="4" key="1">
    <citation type="journal article" date="2020" name="Stud. Mycol.">
        <title>101 Dothideomycetes genomes: a test case for predicting lifestyles and emergence of pathogens.</title>
        <authorList>
            <person name="Haridas S."/>
            <person name="Albert R."/>
            <person name="Binder M."/>
            <person name="Bloem J."/>
            <person name="Labutti K."/>
            <person name="Salamov A."/>
            <person name="Andreopoulos B."/>
            <person name="Baker S."/>
            <person name="Barry K."/>
            <person name="Bills G."/>
            <person name="Bluhm B."/>
            <person name="Cannon C."/>
            <person name="Castanera R."/>
            <person name="Culley D."/>
            <person name="Daum C."/>
            <person name="Ezra D."/>
            <person name="Gonzalez J."/>
            <person name="Henrissat B."/>
            <person name="Kuo A."/>
            <person name="Liang C."/>
            <person name="Lipzen A."/>
            <person name="Lutzoni F."/>
            <person name="Magnuson J."/>
            <person name="Mondo S."/>
            <person name="Nolan M."/>
            <person name="Ohm R."/>
            <person name="Pangilinan J."/>
            <person name="Park H.-J."/>
            <person name="Ramirez L."/>
            <person name="Alfaro M."/>
            <person name="Sun H."/>
            <person name="Tritt A."/>
            <person name="Yoshinaga Y."/>
            <person name="Zwiers L.-H."/>
            <person name="Turgeon B."/>
            <person name="Goodwin S."/>
            <person name="Spatafora J."/>
            <person name="Crous P."/>
            <person name="Grigoriev I."/>
        </authorList>
    </citation>
    <scope>NUCLEOTIDE SEQUENCE</scope>
    <source>
        <strain evidence="4">CBS 161.51</strain>
    </source>
</reference>
<evidence type="ECO:0000313" key="5">
    <source>
        <dbReference type="Proteomes" id="UP000800038"/>
    </source>
</evidence>
<sequence>MFAPSSLRATRTLLTSARLQTASINPTSTANLYRPLFNQKFFSNTAKMSDEKKGVHNLQTKSAFDEALNEHGSLMVLDCFATWCGPCKVIAPQVVKMSDKYPSVRFYKLDVDEVPDVAQELGIRAMPTFLLFKGGNKVTEVVGANPKALEAAIQANVDA</sequence>
<dbReference type="SUPFAM" id="SSF52833">
    <property type="entry name" value="Thioredoxin-like"/>
    <property type="match status" value="1"/>
</dbReference>
<dbReference type="InterPro" id="IPR013766">
    <property type="entry name" value="Thioredoxin_domain"/>
</dbReference>
<dbReference type="Gene3D" id="3.40.30.10">
    <property type="entry name" value="Glutaredoxin"/>
    <property type="match status" value="1"/>
</dbReference>
<accession>A0A6A5SYF3</accession>
<proteinExistence type="inferred from homology"/>
<dbReference type="Proteomes" id="UP000800038">
    <property type="component" value="Unassembled WGS sequence"/>
</dbReference>
<keyword evidence="2" id="KW-1015">Disulfide bond</keyword>
<dbReference type="PROSITE" id="PS51352">
    <property type="entry name" value="THIOREDOXIN_2"/>
    <property type="match status" value="1"/>
</dbReference>
<dbReference type="FunFam" id="3.40.30.10:FF:000245">
    <property type="entry name" value="Thioredoxin"/>
    <property type="match status" value="1"/>
</dbReference>